<dbReference type="Proteomes" id="UP000054937">
    <property type="component" value="Unassembled WGS sequence"/>
</dbReference>
<dbReference type="AlphaFoldDB" id="A0A0V0R920"/>
<gene>
    <name evidence="1" type="ORF">PPERSA_03097</name>
</gene>
<accession>A0A0V0R920</accession>
<reference evidence="1 2" key="1">
    <citation type="journal article" date="2015" name="Sci. Rep.">
        <title>Genome of the facultative scuticociliatosis pathogen Pseudocohnilembus persalinus provides insight into its virulence through horizontal gene transfer.</title>
        <authorList>
            <person name="Xiong J."/>
            <person name="Wang G."/>
            <person name="Cheng J."/>
            <person name="Tian M."/>
            <person name="Pan X."/>
            <person name="Warren A."/>
            <person name="Jiang C."/>
            <person name="Yuan D."/>
            <person name="Miao W."/>
        </authorList>
    </citation>
    <scope>NUCLEOTIDE SEQUENCE [LARGE SCALE GENOMIC DNA]</scope>
    <source>
        <strain evidence="1">36N120E</strain>
    </source>
</reference>
<dbReference type="EMBL" id="LDAU01000015">
    <property type="protein sequence ID" value="KRX10880.1"/>
    <property type="molecule type" value="Genomic_DNA"/>
</dbReference>
<keyword evidence="2" id="KW-1185">Reference proteome</keyword>
<name>A0A0V0R920_PSEPJ</name>
<proteinExistence type="predicted"/>
<organism evidence="1 2">
    <name type="scientific">Pseudocohnilembus persalinus</name>
    <name type="common">Ciliate</name>
    <dbReference type="NCBI Taxonomy" id="266149"/>
    <lineage>
        <taxon>Eukaryota</taxon>
        <taxon>Sar</taxon>
        <taxon>Alveolata</taxon>
        <taxon>Ciliophora</taxon>
        <taxon>Intramacronucleata</taxon>
        <taxon>Oligohymenophorea</taxon>
        <taxon>Scuticociliatia</taxon>
        <taxon>Philasterida</taxon>
        <taxon>Pseudocohnilembidae</taxon>
        <taxon>Pseudocohnilembus</taxon>
    </lineage>
</organism>
<evidence type="ECO:0000313" key="2">
    <source>
        <dbReference type="Proteomes" id="UP000054937"/>
    </source>
</evidence>
<comment type="caution">
    <text evidence="1">The sequence shown here is derived from an EMBL/GenBank/DDBJ whole genome shotgun (WGS) entry which is preliminary data.</text>
</comment>
<evidence type="ECO:0000313" key="1">
    <source>
        <dbReference type="EMBL" id="KRX10880.1"/>
    </source>
</evidence>
<dbReference type="InParanoid" id="A0A0V0R920"/>
<protein>
    <submittedName>
        <fullName evidence="1">Uncharacterized protein</fullName>
    </submittedName>
</protein>
<sequence>MNNNSQIISLDNSQIQEIIYPRLETLDTLLSIIPRRIAKNPIDYYKRKSHLQNIAINQEIEEQKIKKLPPFNPSKFLFQGEKDLNNPEKIEKLMLENTETLQVSYKSENSISQLLEINTPVQLSDSIKQQYVIYNQDNIQNSQYDMQDSQFQSKRCQIHRTLIQI</sequence>